<dbReference type="STRING" id="4846.A0A367KIW4"/>
<evidence type="ECO:0000313" key="2">
    <source>
        <dbReference type="EMBL" id="RCI02098.1"/>
    </source>
</evidence>
<evidence type="ECO:0000313" key="3">
    <source>
        <dbReference type="Proteomes" id="UP000253551"/>
    </source>
</evidence>
<keyword evidence="3" id="KW-1185">Reference proteome</keyword>
<dbReference type="InterPro" id="IPR036322">
    <property type="entry name" value="WD40_repeat_dom_sf"/>
</dbReference>
<dbReference type="GO" id="GO:0006913">
    <property type="term" value="P:nucleocytoplasmic transport"/>
    <property type="evidence" value="ECO:0007669"/>
    <property type="project" value="TreeGrafter"/>
</dbReference>
<proteinExistence type="predicted"/>
<dbReference type="InterPro" id="IPR045139">
    <property type="entry name" value="Aladin"/>
</dbReference>
<evidence type="ECO:0000259" key="1">
    <source>
        <dbReference type="Pfam" id="PF25460"/>
    </source>
</evidence>
<protein>
    <recommendedName>
        <fullName evidence="1">Aladin seven-bladed propeller domain-containing protein</fullName>
    </recommendedName>
</protein>
<dbReference type="GO" id="GO:0005643">
    <property type="term" value="C:nuclear pore"/>
    <property type="evidence" value="ECO:0007669"/>
    <property type="project" value="TreeGrafter"/>
</dbReference>
<feature type="domain" description="Aladin seven-bladed propeller" evidence="1">
    <location>
        <begin position="40"/>
        <end position="321"/>
    </location>
</feature>
<dbReference type="InterPro" id="IPR001680">
    <property type="entry name" value="WD40_rpt"/>
</dbReference>
<accession>A0A367KIW4</accession>
<reference evidence="2 3" key="1">
    <citation type="journal article" date="2018" name="G3 (Bethesda)">
        <title>Phylogenetic and Phylogenomic Definition of Rhizopus Species.</title>
        <authorList>
            <person name="Gryganskyi A.P."/>
            <person name="Golan J."/>
            <person name="Dolatabadi S."/>
            <person name="Mondo S."/>
            <person name="Robb S."/>
            <person name="Idnurm A."/>
            <person name="Muszewska A."/>
            <person name="Steczkiewicz K."/>
            <person name="Masonjones S."/>
            <person name="Liao H.L."/>
            <person name="Gajdeczka M.T."/>
            <person name="Anike F."/>
            <person name="Vuek A."/>
            <person name="Anishchenko I.M."/>
            <person name="Voigt K."/>
            <person name="de Hoog G.S."/>
            <person name="Smith M.E."/>
            <person name="Heitman J."/>
            <person name="Vilgalys R."/>
            <person name="Stajich J.E."/>
        </authorList>
    </citation>
    <scope>NUCLEOTIDE SEQUENCE [LARGE SCALE GENOMIC DNA]</scope>
    <source>
        <strain evidence="2 3">LSU 92-RS-03</strain>
    </source>
</reference>
<sequence length="330" mass="37203">MIASTPLYKQGKRIYDYIYSTYLKPSDAILEHPKFNSNKDTVVYMAWHPHQDILAIVDKHDDVYIYEKHDTVWTCQVLRDIQMKDVTALEWKHRSAGTLAVGCKQGVCVWTIPRVATDQEPQFHPSASMVYLSYQGHDHVSSLAWDPTPGSHLLAVGSAVSNALVIYDMLLKRTHVLKRYGHGCIMLRWSPNGEWLFEGGSIGTSRMWDTKHWESKVISNPPGLWVQAACWAPDNRSLVFSMYGKSDLHVLFMSGKQIHSVVDHPLASLPVTTVTTESREQIKAGGVIRDISLDGSRLAIAFENTPLIALYSLKQDSPLNLNTEPILFPM</sequence>
<dbReference type="PANTHER" id="PTHR14494:SF0">
    <property type="entry name" value="ALADIN"/>
    <property type="match status" value="1"/>
</dbReference>
<dbReference type="EMBL" id="PJQM01001532">
    <property type="protein sequence ID" value="RCI02098.1"/>
    <property type="molecule type" value="Genomic_DNA"/>
</dbReference>
<dbReference type="InterPro" id="IPR015943">
    <property type="entry name" value="WD40/YVTN_repeat-like_dom_sf"/>
</dbReference>
<dbReference type="SUPFAM" id="SSF50978">
    <property type="entry name" value="WD40 repeat-like"/>
    <property type="match status" value="1"/>
</dbReference>
<dbReference type="PANTHER" id="PTHR14494">
    <property type="entry name" value="ALADIN/ADRACALIN/AAAS"/>
    <property type="match status" value="1"/>
</dbReference>
<dbReference type="Gene3D" id="2.130.10.10">
    <property type="entry name" value="YVTN repeat-like/Quinoprotein amine dehydrogenase"/>
    <property type="match status" value="1"/>
</dbReference>
<dbReference type="SMART" id="SM00320">
    <property type="entry name" value="WD40"/>
    <property type="match status" value="4"/>
</dbReference>
<comment type="caution">
    <text evidence="2">The sequence shown here is derived from an EMBL/GenBank/DDBJ whole genome shotgun (WGS) entry which is preliminary data.</text>
</comment>
<dbReference type="Pfam" id="PF25460">
    <property type="entry name" value="Beta-prop_Aladin"/>
    <property type="match status" value="1"/>
</dbReference>
<dbReference type="Proteomes" id="UP000253551">
    <property type="component" value="Unassembled WGS sequence"/>
</dbReference>
<dbReference type="AlphaFoldDB" id="A0A367KIW4"/>
<dbReference type="InterPro" id="IPR057403">
    <property type="entry name" value="Beta-prop_Aladin"/>
</dbReference>
<name>A0A367KIW4_RHIST</name>
<gene>
    <name evidence="2" type="ORF">CU098_006913</name>
</gene>
<dbReference type="OrthoDB" id="10251741at2759"/>
<organism evidence="2 3">
    <name type="scientific">Rhizopus stolonifer</name>
    <name type="common">Rhizopus nigricans</name>
    <dbReference type="NCBI Taxonomy" id="4846"/>
    <lineage>
        <taxon>Eukaryota</taxon>
        <taxon>Fungi</taxon>
        <taxon>Fungi incertae sedis</taxon>
        <taxon>Mucoromycota</taxon>
        <taxon>Mucoromycotina</taxon>
        <taxon>Mucoromycetes</taxon>
        <taxon>Mucorales</taxon>
        <taxon>Mucorineae</taxon>
        <taxon>Rhizopodaceae</taxon>
        <taxon>Rhizopus</taxon>
    </lineage>
</organism>